<feature type="compositionally biased region" description="Basic residues" evidence="1">
    <location>
        <begin position="1"/>
        <end position="14"/>
    </location>
</feature>
<accession>H5TB84</accession>
<keyword evidence="3" id="KW-1185">Reference proteome</keyword>
<dbReference type="RefSeq" id="WP_006004771.1">
    <property type="nucleotide sequence ID" value="NZ_BAET01000013.1"/>
</dbReference>
<reference evidence="2 3" key="2">
    <citation type="journal article" date="2017" name="Antonie Van Leeuwenhoek">
        <title>Rhizobium rhizosphaerae sp. nov., a novel species isolated from rice rhizosphere.</title>
        <authorList>
            <person name="Zhao J.J."/>
            <person name="Zhang J."/>
            <person name="Zhang R.J."/>
            <person name="Zhang C.W."/>
            <person name="Yin H.Q."/>
            <person name="Zhang X.X."/>
        </authorList>
    </citation>
    <scope>NUCLEOTIDE SEQUENCE [LARGE SCALE GENOMIC DNA]</scope>
    <source>
        <strain evidence="2 3">ACAM 611</strain>
    </source>
</reference>
<dbReference type="EMBL" id="BAET01000013">
    <property type="protein sequence ID" value="GAB55561.1"/>
    <property type="molecule type" value="Genomic_DNA"/>
</dbReference>
<evidence type="ECO:0000313" key="2">
    <source>
        <dbReference type="EMBL" id="GAB55561.1"/>
    </source>
</evidence>
<organism evidence="2 3">
    <name type="scientific">Glaciecola punicea ACAM 611</name>
    <dbReference type="NCBI Taxonomy" id="1121923"/>
    <lineage>
        <taxon>Bacteria</taxon>
        <taxon>Pseudomonadati</taxon>
        <taxon>Pseudomonadota</taxon>
        <taxon>Gammaproteobacteria</taxon>
        <taxon>Alteromonadales</taxon>
        <taxon>Alteromonadaceae</taxon>
        <taxon>Glaciecola</taxon>
    </lineage>
</organism>
<sequence length="49" mass="6068">MRKTTNMSRTRRLRSNNQRRVLLKKLHQKVLLRRKQFDATELNQEFQKA</sequence>
<name>H5TB84_9ALTE</name>
<protein>
    <submittedName>
        <fullName evidence="2">Uncharacterized protein</fullName>
    </submittedName>
</protein>
<evidence type="ECO:0000313" key="3">
    <source>
        <dbReference type="Proteomes" id="UP000053586"/>
    </source>
</evidence>
<dbReference type="AlphaFoldDB" id="H5TB84"/>
<evidence type="ECO:0000256" key="1">
    <source>
        <dbReference type="SAM" id="MobiDB-lite"/>
    </source>
</evidence>
<comment type="caution">
    <text evidence="2">The sequence shown here is derived from an EMBL/GenBank/DDBJ whole genome shotgun (WGS) entry which is preliminary data.</text>
</comment>
<gene>
    <name evidence="2" type="ORF">GPUN_1437</name>
</gene>
<reference evidence="2 3" key="1">
    <citation type="journal article" date="2012" name="J. Bacteriol.">
        <title>Genome sequence of proteorhodopsin-containing sea ice bacterium Glaciecola punicea ACAM 611T.</title>
        <authorList>
            <person name="Qin Q.-L."/>
            <person name="Xie B.-B."/>
            <person name="Shu Y.-L."/>
            <person name="Rong J.-C."/>
            <person name="Zhao D.-L."/>
            <person name="Zhang X.-Y."/>
            <person name="Chen X.-L."/>
            <person name="Zhou B.-C."/>
            <person name="Zhanga Y.-Z."/>
        </authorList>
    </citation>
    <scope>NUCLEOTIDE SEQUENCE [LARGE SCALE GENOMIC DNA]</scope>
    <source>
        <strain evidence="2 3">ACAM 611</strain>
    </source>
</reference>
<proteinExistence type="predicted"/>
<feature type="region of interest" description="Disordered" evidence="1">
    <location>
        <begin position="1"/>
        <end position="20"/>
    </location>
</feature>
<dbReference type="Proteomes" id="UP000053586">
    <property type="component" value="Unassembled WGS sequence"/>
</dbReference>